<comment type="caution">
    <text evidence="1">The sequence shown here is derived from an EMBL/GenBank/DDBJ whole genome shotgun (WGS) entry which is preliminary data.</text>
</comment>
<evidence type="ECO:0000313" key="1">
    <source>
        <dbReference type="EMBL" id="KAK8405015.1"/>
    </source>
</evidence>
<organism evidence="1 2">
    <name type="scientific">Scylla paramamosain</name>
    <name type="common">Mud crab</name>
    <dbReference type="NCBI Taxonomy" id="85552"/>
    <lineage>
        <taxon>Eukaryota</taxon>
        <taxon>Metazoa</taxon>
        <taxon>Ecdysozoa</taxon>
        <taxon>Arthropoda</taxon>
        <taxon>Crustacea</taxon>
        <taxon>Multicrustacea</taxon>
        <taxon>Malacostraca</taxon>
        <taxon>Eumalacostraca</taxon>
        <taxon>Eucarida</taxon>
        <taxon>Decapoda</taxon>
        <taxon>Pleocyemata</taxon>
        <taxon>Brachyura</taxon>
        <taxon>Eubrachyura</taxon>
        <taxon>Portunoidea</taxon>
        <taxon>Portunidae</taxon>
        <taxon>Portuninae</taxon>
        <taxon>Scylla</taxon>
    </lineage>
</organism>
<dbReference type="AlphaFoldDB" id="A0AAW0V2D0"/>
<reference evidence="1 2" key="1">
    <citation type="submission" date="2023-03" db="EMBL/GenBank/DDBJ databases">
        <title>High-quality genome of Scylla paramamosain provides insights in environmental adaptation.</title>
        <authorList>
            <person name="Zhang L."/>
        </authorList>
    </citation>
    <scope>NUCLEOTIDE SEQUENCE [LARGE SCALE GENOMIC DNA]</scope>
    <source>
        <strain evidence="1">LZ_2023a</strain>
        <tissue evidence="1">Muscle</tissue>
    </source>
</reference>
<name>A0AAW0V2D0_SCYPA</name>
<keyword evidence="2" id="KW-1185">Reference proteome</keyword>
<proteinExistence type="predicted"/>
<dbReference type="Proteomes" id="UP001487740">
    <property type="component" value="Unassembled WGS sequence"/>
</dbReference>
<evidence type="ECO:0000313" key="2">
    <source>
        <dbReference type="Proteomes" id="UP001487740"/>
    </source>
</evidence>
<accession>A0AAW0V2D0</accession>
<dbReference type="InterPro" id="IPR032675">
    <property type="entry name" value="LRR_dom_sf"/>
</dbReference>
<dbReference type="SUPFAM" id="SSF52047">
    <property type="entry name" value="RNI-like"/>
    <property type="match status" value="1"/>
</dbReference>
<gene>
    <name evidence="1" type="ORF">O3P69_001530</name>
</gene>
<protein>
    <submittedName>
        <fullName evidence="1">Uncharacterized protein</fullName>
    </submittedName>
</protein>
<dbReference type="EMBL" id="JARAKH010000003">
    <property type="protein sequence ID" value="KAK8405015.1"/>
    <property type="molecule type" value="Genomic_DNA"/>
</dbReference>
<dbReference type="Gene3D" id="3.80.10.10">
    <property type="entry name" value="Ribonuclease Inhibitor"/>
    <property type="match status" value="1"/>
</dbReference>
<sequence length="619" mass="70672">MAAMVSPAHSPRRLERLAKETLVYLVIRHSIPASISTLTFPQDLEHCIPNNHPGMDKIIMATDNQFPDCLPQKKLLLEHIQAVREWWESNVVVMGRVGVWRCVLECLATELEYLDQYCLFPLFRLLLQLLFSIRVGRKLDGMTNSDQPSIQVELAAKACPVFAEVLRKLKPFSIEELSTQFIIFGSQEPLQVILENSPQLRRVHLRKNITEETLKSVSQNCPLMDTFVIEKPFGRLLVSVDCLYKTFFRGMDRNEIDAVARSGLSSKRQACLSFPRLKFVDLGEDSDCPLDIEKDSFSEFIYNILLFYPGLESVTCYRSRPFVPKPFSKLPAYFHSLLYSLQYLDLEGLMIWANDKAVAGSVARTLSVFPKIQHFTLSHDPDTYLDVINFARMWIPRFKCKALTIKTYFTLPHERTEDHSLSPYQVLLNDIGANLTALQFHLHANLCVGELCSLLPLCPSLEFLGIIMSADHFEDDVPSDIQTLPLLKCLTVEGPSILSFSHYQRTLFNRLIQLMIMAAPALSQLELVVHHRPLMWLMDMAQKKILAGLEVLFLNLNPFGPSTVSVSFYVQLLELLPKLKLFMLAPICSQLLSDIKQIYHTTDLQLVARETVNSSKPWH</sequence>